<dbReference type="GO" id="GO:0046872">
    <property type="term" value="F:metal ion binding"/>
    <property type="evidence" value="ECO:0007669"/>
    <property type="project" value="InterPro"/>
</dbReference>
<dbReference type="STRING" id="46223.SAMN05421852_101178"/>
<sequence length="390" mass="45155">MSTKTFLLTGGRAPATLELARFLHTAGHRILLAESAPFTLCQGSRAISKTFHVPAPRYDPKKFLSELKNIVLKEKVDIVLPTSEEIFTVAYGRDLLTPYTRVWTDKWEKLNTLHNKWTFVKLAQKLGLHVPQTWKIESDHDWRQVRSNLPEGMSFILKPVYSRFATRIYPLSDRDQPLPPISVHSKQPWLVQQWISGRQVCTYGVADHGRLLAHVAYQTVYTAGKGAGITFTPYQQTQLPFLVQKIVEKLHFTGQISFDWIETPEGDLVLIECNPRLTSGIHLFHHKDGLDRVFVQPDFVSFITPQTEQKRMLRLAMCTYGIAAVSSFSQFQAWLKTMFTYRDVIFRWNDPIPFFYQWLSLFYFWCQSRKHGISMTEASTHDIEWNGEIV</sequence>
<evidence type="ECO:0000256" key="1">
    <source>
        <dbReference type="PROSITE-ProRule" id="PRU00409"/>
    </source>
</evidence>
<dbReference type="SUPFAM" id="SSF56059">
    <property type="entry name" value="Glutathione synthetase ATP-binding domain-like"/>
    <property type="match status" value="1"/>
</dbReference>
<evidence type="ECO:0000259" key="2">
    <source>
        <dbReference type="PROSITE" id="PS50975"/>
    </source>
</evidence>
<dbReference type="InterPro" id="IPR011761">
    <property type="entry name" value="ATP-grasp"/>
</dbReference>
<dbReference type="AlphaFoldDB" id="A0A1I3JQY5"/>
<dbReference type="InterPro" id="IPR003806">
    <property type="entry name" value="ATP-grasp_PylC-type"/>
</dbReference>
<dbReference type="PROSITE" id="PS00867">
    <property type="entry name" value="CPSASE_2"/>
    <property type="match status" value="1"/>
</dbReference>
<dbReference type="Proteomes" id="UP000199545">
    <property type="component" value="Unassembled WGS sequence"/>
</dbReference>
<organism evidence="3 4">
    <name type="scientific">Thermoflavimicrobium dichotomicum</name>
    <dbReference type="NCBI Taxonomy" id="46223"/>
    <lineage>
        <taxon>Bacteria</taxon>
        <taxon>Bacillati</taxon>
        <taxon>Bacillota</taxon>
        <taxon>Bacilli</taxon>
        <taxon>Bacillales</taxon>
        <taxon>Thermoactinomycetaceae</taxon>
        <taxon>Thermoflavimicrobium</taxon>
    </lineage>
</organism>
<proteinExistence type="predicted"/>
<dbReference type="Gene3D" id="3.40.50.20">
    <property type="match status" value="1"/>
</dbReference>
<dbReference type="OrthoDB" id="40611at2"/>
<name>A0A1I3JQY5_9BACL</name>
<evidence type="ECO:0000313" key="3">
    <source>
        <dbReference type="EMBL" id="SFI62667.1"/>
    </source>
</evidence>
<dbReference type="Gene3D" id="3.30.470.20">
    <property type="entry name" value="ATP-grasp fold, B domain"/>
    <property type="match status" value="1"/>
</dbReference>
<dbReference type="GO" id="GO:0005524">
    <property type="term" value="F:ATP binding"/>
    <property type="evidence" value="ECO:0007669"/>
    <property type="project" value="UniProtKB-UniRule"/>
</dbReference>
<dbReference type="PROSITE" id="PS50975">
    <property type="entry name" value="ATP_GRASP"/>
    <property type="match status" value="1"/>
</dbReference>
<dbReference type="Pfam" id="PF02655">
    <property type="entry name" value="ATP-grasp_3"/>
    <property type="match status" value="1"/>
</dbReference>
<accession>A0A1I3JQY5</accession>
<protein>
    <submittedName>
        <fullName evidence="3">ATP-grasp domain-containing protein</fullName>
    </submittedName>
</protein>
<keyword evidence="4" id="KW-1185">Reference proteome</keyword>
<dbReference type="InterPro" id="IPR005479">
    <property type="entry name" value="CPAse_ATP-bd"/>
</dbReference>
<keyword evidence="1" id="KW-0067">ATP-binding</keyword>
<keyword evidence="1" id="KW-0547">Nucleotide-binding</keyword>
<evidence type="ECO:0000313" key="4">
    <source>
        <dbReference type="Proteomes" id="UP000199545"/>
    </source>
</evidence>
<dbReference type="EMBL" id="FORR01000001">
    <property type="protein sequence ID" value="SFI62667.1"/>
    <property type="molecule type" value="Genomic_DNA"/>
</dbReference>
<dbReference type="RefSeq" id="WP_093227151.1">
    <property type="nucleotide sequence ID" value="NZ_FORR01000001.1"/>
</dbReference>
<feature type="domain" description="ATP-grasp" evidence="2">
    <location>
        <begin position="120"/>
        <end position="301"/>
    </location>
</feature>
<gene>
    <name evidence="3" type="ORF">SAMN05421852_101178</name>
</gene>
<reference evidence="3 4" key="1">
    <citation type="submission" date="2016-10" db="EMBL/GenBank/DDBJ databases">
        <authorList>
            <person name="de Groot N.N."/>
        </authorList>
    </citation>
    <scope>NUCLEOTIDE SEQUENCE [LARGE SCALE GENOMIC DNA]</scope>
    <source>
        <strain evidence="3 4">DSM 44778</strain>
    </source>
</reference>